<evidence type="ECO:0000313" key="6">
    <source>
        <dbReference type="EMBL" id="AXI79213.1"/>
    </source>
</evidence>
<keyword evidence="1" id="KW-0805">Transcription regulation</keyword>
<dbReference type="SMART" id="SM00347">
    <property type="entry name" value="HTH_MARR"/>
    <property type="match status" value="1"/>
</dbReference>
<feature type="compositionally biased region" description="Gly residues" evidence="4">
    <location>
        <begin position="149"/>
        <end position="217"/>
    </location>
</feature>
<dbReference type="GO" id="GO:0006950">
    <property type="term" value="P:response to stress"/>
    <property type="evidence" value="ECO:0007669"/>
    <property type="project" value="TreeGrafter"/>
</dbReference>
<reference evidence="7" key="1">
    <citation type="submission" date="2018-07" db="EMBL/GenBank/DDBJ databases">
        <title>Streptacidiphilus bronchialis DSM 106435 chromosome.</title>
        <authorList>
            <person name="Batra D."/>
            <person name="Gulvik C.A."/>
        </authorList>
    </citation>
    <scope>NUCLEOTIDE SEQUENCE [LARGE SCALE GENOMIC DNA]</scope>
    <source>
        <strain evidence="7">DSM 106435</strain>
    </source>
</reference>
<name>A0A345SZQ8_9ACTN</name>
<dbReference type="Gene3D" id="1.10.10.10">
    <property type="entry name" value="Winged helix-like DNA-binding domain superfamily/Winged helix DNA-binding domain"/>
    <property type="match status" value="1"/>
</dbReference>
<dbReference type="OrthoDB" id="5148120at2"/>
<keyword evidence="7" id="KW-1185">Reference proteome</keyword>
<dbReference type="GO" id="GO:0003700">
    <property type="term" value="F:DNA-binding transcription factor activity"/>
    <property type="evidence" value="ECO:0007669"/>
    <property type="project" value="InterPro"/>
</dbReference>
<protein>
    <submittedName>
        <fullName evidence="6">MarR family transcriptional regulator</fullName>
    </submittedName>
</protein>
<keyword evidence="2" id="KW-0238">DNA-binding</keyword>
<dbReference type="SUPFAM" id="SSF46785">
    <property type="entry name" value="Winged helix' DNA-binding domain"/>
    <property type="match status" value="1"/>
</dbReference>
<evidence type="ECO:0000256" key="2">
    <source>
        <dbReference type="ARBA" id="ARBA00023125"/>
    </source>
</evidence>
<evidence type="ECO:0000256" key="3">
    <source>
        <dbReference type="ARBA" id="ARBA00023163"/>
    </source>
</evidence>
<evidence type="ECO:0000256" key="4">
    <source>
        <dbReference type="SAM" id="MobiDB-lite"/>
    </source>
</evidence>
<dbReference type="PANTHER" id="PTHR33164">
    <property type="entry name" value="TRANSCRIPTIONAL REGULATOR, MARR FAMILY"/>
    <property type="match status" value="1"/>
</dbReference>
<dbReference type="InterPro" id="IPR039422">
    <property type="entry name" value="MarR/SlyA-like"/>
</dbReference>
<dbReference type="KEGG" id="stri:C7M71_019150"/>
<dbReference type="InterPro" id="IPR000835">
    <property type="entry name" value="HTH_MarR-typ"/>
</dbReference>
<evidence type="ECO:0000313" key="7">
    <source>
        <dbReference type="Proteomes" id="UP000249340"/>
    </source>
</evidence>
<dbReference type="Pfam" id="PF01047">
    <property type="entry name" value="MarR"/>
    <property type="match status" value="1"/>
</dbReference>
<dbReference type="InterPro" id="IPR036388">
    <property type="entry name" value="WH-like_DNA-bd_sf"/>
</dbReference>
<dbReference type="InterPro" id="IPR036390">
    <property type="entry name" value="WH_DNA-bd_sf"/>
</dbReference>
<organism evidence="6 7">
    <name type="scientific">Peterkaempfera bronchialis</name>
    <dbReference type="NCBI Taxonomy" id="2126346"/>
    <lineage>
        <taxon>Bacteria</taxon>
        <taxon>Bacillati</taxon>
        <taxon>Actinomycetota</taxon>
        <taxon>Actinomycetes</taxon>
        <taxon>Kitasatosporales</taxon>
        <taxon>Streptomycetaceae</taxon>
        <taxon>Peterkaempfera</taxon>
    </lineage>
</organism>
<feature type="region of interest" description="Disordered" evidence="4">
    <location>
        <begin position="147"/>
        <end position="227"/>
    </location>
</feature>
<dbReference type="PROSITE" id="PS50995">
    <property type="entry name" value="HTH_MARR_2"/>
    <property type="match status" value="1"/>
</dbReference>
<dbReference type="InterPro" id="IPR011991">
    <property type="entry name" value="ArsR-like_HTH"/>
</dbReference>
<dbReference type="InterPro" id="IPR023187">
    <property type="entry name" value="Tscrpt_reg_MarR-type_CS"/>
</dbReference>
<dbReference type="RefSeq" id="WP_111490504.1">
    <property type="nucleotide sequence ID" value="NZ_CP031264.1"/>
</dbReference>
<evidence type="ECO:0000256" key="1">
    <source>
        <dbReference type="ARBA" id="ARBA00023015"/>
    </source>
</evidence>
<dbReference type="GO" id="GO:0003677">
    <property type="term" value="F:DNA binding"/>
    <property type="evidence" value="ECO:0007669"/>
    <property type="project" value="UniProtKB-KW"/>
</dbReference>
<keyword evidence="3" id="KW-0804">Transcription</keyword>
<dbReference type="EMBL" id="CP031264">
    <property type="protein sequence ID" value="AXI79213.1"/>
    <property type="molecule type" value="Genomic_DNA"/>
</dbReference>
<dbReference type="PROSITE" id="PS01117">
    <property type="entry name" value="HTH_MARR_1"/>
    <property type="match status" value="1"/>
</dbReference>
<feature type="domain" description="HTH marR-type" evidence="5">
    <location>
        <begin position="8"/>
        <end position="142"/>
    </location>
</feature>
<gene>
    <name evidence="6" type="ORF">C7M71_019150</name>
</gene>
<dbReference type="PANTHER" id="PTHR33164:SF57">
    <property type="entry name" value="MARR-FAMILY TRANSCRIPTIONAL REGULATOR"/>
    <property type="match status" value="1"/>
</dbReference>
<evidence type="ECO:0000259" key="5">
    <source>
        <dbReference type="PROSITE" id="PS50995"/>
    </source>
</evidence>
<dbReference type="PRINTS" id="PR00598">
    <property type="entry name" value="HTHMARR"/>
</dbReference>
<proteinExistence type="predicted"/>
<sequence length="227" mass="23589">MTSDYTLHDRLQYQVAIFARRVEQVRIGGVGAQRNSMDRAAFLVLNRLDWEGPMGVKALADALVIDSSTVTRQVAPLVDAGLVERVQNPDDKRAVFLALSPLGRERLEEVRTSRQELVRRLIADWPQEDRESFCELLARFNLSMESYSGGSGSGSESGSGGGSGGENRSWGGSGTGSGSGSGSRSGGGSESGGGGETGSWGGSGSGSRRGSGSGGGPQDAQATVSSR</sequence>
<dbReference type="AlphaFoldDB" id="A0A345SZQ8"/>
<dbReference type="CDD" id="cd00090">
    <property type="entry name" value="HTH_ARSR"/>
    <property type="match status" value="1"/>
</dbReference>
<accession>A0A345SZQ8</accession>
<dbReference type="Proteomes" id="UP000249340">
    <property type="component" value="Chromosome"/>
</dbReference>